<dbReference type="Proteomes" id="UP000005867">
    <property type="component" value="Chromosome"/>
</dbReference>
<keyword evidence="1" id="KW-1133">Transmembrane helix</keyword>
<evidence type="ECO:0000313" key="3">
    <source>
        <dbReference type="Proteomes" id="UP000005867"/>
    </source>
</evidence>
<keyword evidence="1" id="KW-0812">Transmembrane</keyword>
<dbReference type="eggNOG" id="arCOG07015">
    <property type="taxonomic scope" value="Archaea"/>
</dbReference>
<feature type="transmembrane region" description="Helical" evidence="1">
    <location>
        <begin position="31"/>
        <end position="56"/>
    </location>
</feature>
<dbReference type="BioCyc" id="PSP1104324:GJSN-1442-MONOMER"/>
<accession>G7VES5</accession>
<evidence type="ECO:0000313" key="2">
    <source>
        <dbReference type="EMBL" id="AET32891.1"/>
    </source>
</evidence>
<feature type="transmembrane region" description="Helical" evidence="1">
    <location>
        <begin position="5"/>
        <end position="25"/>
    </location>
</feature>
<keyword evidence="1" id="KW-0472">Membrane</keyword>
<evidence type="ECO:0000256" key="1">
    <source>
        <dbReference type="SAM" id="Phobius"/>
    </source>
</evidence>
<keyword evidence="3" id="KW-1185">Reference proteome</keyword>
<name>G7VES5_9CREN</name>
<dbReference type="EMBL" id="CP003098">
    <property type="protein sequence ID" value="AET32891.1"/>
    <property type="molecule type" value="Genomic_DNA"/>
</dbReference>
<sequence length="194" mass="21033">MYRGYLYSLVLLAASIVLLVFAVFVEFSNPASPYLGVLALAALPLGAAGFAVVLLIHRGFMALSRLGVRWAGVQARLLTALFVVELSLLALGLLRRERPLLQDLPQDAALAIVLAVLGLVWGLALAYLATHVLYLKHMYRHTGVLRFHTAYVVTLVGVAFLVPVVTAPLGLLILFAAHVVEMLAYREASRGWSS</sequence>
<feature type="transmembrane region" description="Helical" evidence="1">
    <location>
        <begin position="77"/>
        <end position="96"/>
    </location>
</feature>
<proteinExistence type="predicted"/>
<feature type="transmembrane region" description="Helical" evidence="1">
    <location>
        <begin position="108"/>
        <end position="129"/>
    </location>
</feature>
<dbReference type="STRING" id="1104324.P186_1468"/>
<feature type="transmembrane region" description="Helical" evidence="1">
    <location>
        <begin position="150"/>
        <end position="177"/>
    </location>
</feature>
<dbReference type="HOGENOM" id="CLU_1399791_0_0_2"/>
<gene>
    <name evidence="2" type="ORF">P186_1468</name>
</gene>
<reference evidence="2 3" key="1">
    <citation type="journal article" date="2012" name="J. Bacteriol.">
        <title>Complete genome sequence of strain 1860, a crenarchaeon of the genus pyrobaculum able to grow with various electron acceptors.</title>
        <authorList>
            <person name="Mardanov A.V."/>
            <person name="Gumerov V.M."/>
            <person name="Slobodkina G.B."/>
            <person name="Beletsky A.V."/>
            <person name="Bonch-Osmolovskaya E.A."/>
            <person name="Ravin N.V."/>
            <person name="Skryabin K.G."/>
        </authorList>
    </citation>
    <scope>NUCLEOTIDE SEQUENCE [LARGE SCALE GENOMIC DNA]</scope>
    <source>
        <strain evidence="2 3">1860</strain>
    </source>
</reference>
<dbReference type="KEGG" id="pyr:P186_1468"/>
<organism evidence="2 3">
    <name type="scientific">Pyrobaculum ferrireducens</name>
    <dbReference type="NCBI Taxonomy" id="1104324"/>
    <lineage>
        <taxon>Archaea</taxon>
        <taxon>Thermoproteota</taxon>
        <taxon>Thermoprotei</taxon>
        <taxon>Thermoproteales</taxon>
        <taxon>Thermoproteaceae</taxon>
        <taxon>Pyrobaculum</taxon>
    </lineage>
</organism>
<dbReference type="AlphaFoldDB" id="G7VES5"/>
<protein>
    <submittedName>
        <fullName evidence="2">Uncharacterized protein</fullName>
    </submittedName>
</protein>